<dbReference type="Proteomes" id="UP000217343">
    <property type="component" value="Chromosome"/>
</dbReference>
<sequence>MDPGFVSLQLEQLIDLRLEALRKGNAKPRHVLDLSRMFRRMGCGTLLAGGDTSFFFQGLFYAADAYLQLLERKERDPSLADPYDLARGRAEPLLDALALGDAELVRRIDARALTQYREGMEYEEDFWFFMLLPRLLDPSIGEPETREELRQMHEALQGIVYPRYDAVVALARGDREGFEAALEALIQAWTSQFERDAESERGNPYALATEAEIFVEGLALVRLARIRGMPTREEYRLIPAATLTAPPAEQLREPLWKD</sequence>
<protein>
    <submittedName>
        <fullName evidence="1">Uncharacterized protein</fullName>
    </submittedName>
</protein>
<dbReference type="InterPro" id="IPR029074">
    <property type="entry name" value="Imm49"/>
</dbReference>
<reference evidence="1 2" key="1">
    <citation type="submission" date="2017-06" db="EMBL/GenBank/DDBJ databases">
        <title>Sequencing and comparative analysis of myxobacterial genomes.</title>
        <authorList>
            <person name="Rupp O."/>
            <person name="Goesmann A."/>
            <person name="Sogaard-Andersen L."/>
        </authorList>
    </citation>
    <scope>NUCLEOTIDE SEQUENCE [LARGE SCALE GENOMIC DNA]</scope>
    <source>
        <strain evidence="1 2">DSM 14697</strain>
    </source>
</reference>
<proteinExistence type="predicted"/>
<evidence type="ECO:0000313" key="2">
    <source>
        <dbReference type="Proteomes" id="UP000217343"/>
    </source>
</evidence>
<keyword evidence="2" id="KW-1185">Reference proteome</keyword>
<evidence type="ECO:0000313" key="1">
    <source>
        <dbReference type="EMBL" id="ATB51513.1"/>
    </source>
</evidence>
<gene>
    <name evidence="1" type="ORF">MYMAC_007176</name>
</gene>
<dbReference type="AlphaFoldDB" id="A0A286SGN0"/>
<dbReference type="EMBL" id="CP022203">
    <property type="protein sequence ID" value="ATB51513.1"/>
    <property type="molecule type" value="Genomic_DNA"/>
</dbReference>
<dbReference type="KEGG" id="mmas:MYMAC_007176"/>
<dbReference type="RefSeq" id="WP_095961811.1">
    <property type="nucleotide sequence ID" value="NZ_CP022203.1"/>
</dbReference>
<name>A0A286SGN0_9BACT</name>
<dbReference type="Pfam" id="PF15575">
    <property type="entry name" value="Imm49"/>
    <property type="match status" value="1"/>
</dbReference>
<organism evidence="1 2">
    <name type="scientific">Corallococcus macrosporus DSM 14697</name>
    <dbReference type="NCBI Taxonomy" id="1189310"/>
    <lineage>
        <taxon>Bacteria</taxon>
        <taxon>Pseudomonadati</taxon>
        <taxon>Myxococcota</taxon>
        <taxon>Myxococcia</taxon>
        <taxon>Myxococcales</taxon>
        <taxon>Cystobacterineae</taxon>
        <taxon>Myxococcaceae</taxon>
        <taxon>Corallococcus</taxon>
    </lineage>
</organism>
<accession>A0A286SGN0</accession>